<dbReference type="PANTHER" id="PTHR37813:SF1">
    <property type="entry name" value="FELS-2 PROPHAGE PROTEIN"/>
    <property type="match status" value="1"/>
</dbReference>
<evidence type="ECO:0000313" key="4">
    <source>
        <dbReference type="EMBL" id="MDR7336844.1"/>
    </source>
</evidence>
<gene>
    <name evidence="4" type="ORF">J2S69_000563</name>
</gene>
<protein>
    <submittedName>
        <fullName evidence="4">TP901 family phage tail tape measure protein</fullName>
    </submittedName>
</protein>
<reference evidence="4 5" key="1">
    <citation type="submission" date="2023-07" db="EMBL/GenBank/DDBJ databases">
        <title>Sequencing the genomes of 1000 actinobacteria strains.</title>
        <authorList>
            <person name="Klenk H.-P."/>
        </authorList>
    </citation>
    <scope>NUCLEOTIDE SEQUENCE [LARGE SCALE GENOMIC DNA]</scope>
    <source>
        <strain evidence="4 5">DSM 44724</strain>
    </source>
</reference>
<dbReference type="Pfam" id="PF10145">
    <property type="entry name" value="PhageMin_Tail"/>
    <property type="match status" value="1"/>
</dbReference>
<feature type="transmembrane region" description="Helical" evidence="2">
    <location>
        <begin position="448"/>
        <end position="478"/>
    </location>
</feature>
<dbReference type="PANTHER" id="PTHR37813">
    <property type="entry name" value="FELS-2 PROPHAGE PROTEIN"/>
    <property type="match status" value="1"/>
</dbReference>
<dbReference type="EMBL" id="JAVDYD010000001">
    <property type="protein sequence ID" value="MDR7336844.1"/>
    <property type="molecule type" value="Genomic_DNA"/>
</dbReference>
<keyword evidence="1" id="KW-1188">Viral release from host cell</keyword>
<dbReference type="NCBIfam" id="TIGR01760">
    <property type="entry name" value="tape_meas_TP901"/>
    <property type="match status" value="1"/>
</dbReference>
<comment type="caution">
    <text evidence="4">The sequence shown here is derived from an EMBL/GenBank/DDBJ whole genome shotgun (WGS) entry which is preliminary data.</text>
</comment>
<proteinExistence type="predicted"/>
<keyword evidence="2" id="KW-1133">Transmembrane helix</keyword>
<feature type="transmembrane region" description="Helical" evidence="2">
    <location>
        <begin position="406"/>
        <end position="427"/>
    </location>
</feature>
<dbReference type="InterPro" id="IPR010090">
    <property type="entry name" value="Phage_tape_meas"/>
</dbReference>
<organism evidence="4 5">
    <name type="scientific">Glycomyces lechevalierae</name>
    <dbReference type="NCBI Taxonomy" id="256034"/>
    <lineage>
        <taxon>Bacteria</taxon>
        <taxon>Bacillati</taxon>
        <taxon>Actinomycetota</taxon>
        <taxon>Actinomycetes</taxon>
        <taxon>Glycomycetales</taxon>
        <taxon>Glycomycetaceae</taxon>
        <taxon>Glycomyces</taxon>
    </lineage>
</organism>
<evidence type="ECO:0000259" key="3">
    <source>
        <dbReference type="Pfam" id="PF10145"/>
    </source>
</evidence>
<evidence type="ECO:0000256" key="1">
    <source>
        <dbReference type="ARBA" id="ARBA00022612"/>
    </source>
</evidence>
<keyword evidence="2" id="KW-0812">Transmembrane</keyword>
<sequence length="901" mass="92986">MAGESRRDLIYRMRVEADQAKAEWAKAGGATRALRYELRQLEQQQHAVDSAMTAMGIGMAGAGVAIGAGLTVASRAAIQWESAWTGVAKVVDGSPEEMAALEEELRGLATTLPQTHGEIAAVAAAAGQLGVAKEDIAQFTETMVAMGVSTDLSSEDAAMGMARLMNIMQSSADDVDNLGSAIVGLGNSGASTEGEILEMALRIAGAGHTIGLTEADVLALSSALASVGVEAESGGSSISTAMVMMSEAVNEGGDSLASFARVAGVTADEFAAKFRTDPAVAIDMFVQGLGRIQSSGGDVFATMEELGMTEIRLRDNMLRLAGAGALLTDSLATGNAAWDENTALMAEAERRYGTTEAQIAIAKNQLVDMGITLGEILLPAINNFLDVGDGLFSWFQSMPAGLQQTVVWLGVATATITLAGGAALAAVPKFHALSVALGEIGTKKAVRLQGALGSVASVLTGPWGLAIGGAIAVLGIFAAEQAKTQAETDELSATFDAQTGAVTENTRAWLANKLQSEGAFDAAKEFGISQSELVDAVINGTDVLAEQKAYYDELRAASGETGDEFRQMTDEEWNQADAVDYLDSQINDLTGQYDEAAGAAENKAAAVNGDTAAMSSASTATRVYAADLGISALAAEDATAANQEFDAALQALRDTIFGSKDAQAALTLEIQRATEAFEENGSSLDVNSEAGALNHQAVMGLIAANHELIAAEAESGASAEELAATTADLRGDFIDLMRQAGFSEEAIDDYAKAFDNIPSSKTTVLVQELKTIGQWNVPSNGILPQYATGGLIGFPTGGMITGPGTGTSDSILIAASNGEFMVNAEATARNRPLLEAINSGEQIATATKATGAYPRRQAVSSGGGVHVWFDFANVSGSLERAIKDSVRVNGSGDVQIAFGSK</sequence>
<keyword evidence="2" id="KW-0472">Membrane</keyword>
<name>A0ABU2AI03_9ACTN</name>
<evidence type="ECO:0000256" key="2">
    <source>
        <dbReference type="SAM" id="Phobius"/>
    </source>
</evidence>
<dbReference type="Proteomes" id="UP001183604">
    <property type="component" value="Unassembled WGS sequence"/>
</dbReference>
<accession>A0ABU2AI03</accession>
<evidence type="ECO:0000313" key="5">
    <source>
        <dbReference type="Proteomes" id="UP001183604"/>
    </source>
</evidence>
<feature type="domain" description="Phage tail tape measure protein" evidence="3">
    <location>
        <begin position="103"/>
        <end position="292"/>
    </location>
</feature>
<dbReference type="RefSeq" id="WP_310283850.1">
    <property type="nucleotide sequence ID" value="NZ_BAAAOM010000002.1"/>
</dbReference>
<keyword evidence="5" id="KW-1185">Reference proteome</keyword>